<dbReference type="InterPro" id="IPR050959">
    <property type="entry name" value="MarA-like"/>
</dbReference>
<dbReference type="SMART" id="SM00342">
    <property type="entry name" value="HTH_ARAC"/>
    <property type="match status" value="1"/>
</dbReference>
<organism evidence="5 6">
    <name type="scientific">Paenibacillus apii</name>
    <dbReference type="NCBI Taxonomy" id="1850370"/>
    <lineage>
        <taxon>Bacteria</taxon>
        <taxon>Bacillati</taxon>
        <taxon>Bacillota</taxon>
        <taxon>Bacilli</taxon>
        <taxon>Bacillales</taxon>
        <taxon>Paenibacillaceae</taxon>
        <taxon>Paenibacillus</taxon>
    </lineage>
</organism>
<proteinExistence type="predicted"/>
<dbReference type="InterPro" id="IPR010499">
    <property type="entry name" value="AraC_E-bd"/>
</dbReference>
<dbReference type="SUPFAM" id="SSF46689">
    <property type="entry name" value="Homeodomain-like"/>
    <property type="match status" value="2"/>
</dbReference>
<dbReference type="InterPro" id="IPR009057">
    <property type="entry name" value="Homeodomain-like_sf"/>
</dbReference>
<evidence type="ECO:0000256" key="1">
    <source>
        <dbReference type="ARBA" id="ARBA00023015"/>
    </source>
</evidence>
<dbReference type="AlphaFoldDB" id="A0A6M1PCN4"/>
<dbReference type="Pfam" id="PF12833">
    <property type="entry name" value="HTH_18"/>
    <property type="match status" value="1"/>
</dbReference>
<dbReference type="InterPro" id="IPR011256">
    <property type="entry name" value="Reg_factor_effector_dom_sf"/>
</dbReference>
<keyword evidence="2" id="KW-0238">DNA-binding</keyword>
<evidence type="ECO:0000313" key="5">
    <source>
        <dbReference type="EMBL" id="NGM80916.1"/>
    </source>
</evidence>
<dbReference type="PANTHER" id="PTHR47504:SF5">
    <property type="entry name" value="RIGHT ORIGIN-BINDING PROTEIN"/>
    <property type="match status" value="1"/>
</dbReference>
<protein>
    <submittedName>
        <fullName evidence="5">AraC family transcriptional regulator</fullName>
    </submittedName>
</protein>
<keyword evidence="1" id="KW-0805">Transcription regulation</keyword>
<dbReference type="Pfam" id="PF14526">
    <property type="entry name" value="Cass2"/>
    <property type="match status" value="1"/>
</dbReference>
<evidence type="ECO:0000313" key="6">
    <source>
        <dbReference type="Proteomes" id="UP000480151"/>
    </source>
</evidence>
<sequence>MDWLERMNGAMDYIETHLSGSIDFDQAARIACCSTSYFQRMFSFITDVPLSEYIRRRRLTLAAFELQSRDLRVIDIAMKYGYESPEAFSRAFKKMHGVIPMSARNTGVSLKAYPRMSFHISIKGDAEISYRIEEKEAIEMFGVSAEINAADEQPFVEIPAFWTKCISDGAVARIRKAAGLEENGQIHAVLYNNQGKEFSYMIGYYVPRTGRPDGFEKLSILPQSYAIFSTGLYPGGQGDIHKLWKQIFSEWFPTCNYEHADGPEFEMTYDRGNSMYEMEVWIPVVKKSARSSSLTDSKTHASLT</sequence>
<dbReference type="Proteomes" id="UP000480151">
    <property type="component" value="Unassembled WGS sequence"/>
</dbReference>
<dbReference type="SUPFAM" id="SSF55136">
    <property type="entry name" value="Probable bacterial effector-binding domain"/>
    <property type="match status" value="1"/>
</dbReference>
<evidence type="ECO:0000256" key="2">
    <source>
        <dbReference type="ARBA" id="ARBA00023125"/>
    </source>
</evidence>
<feature type="domain" description="HTH araC/xylS-type" evidence="4">
    <location>
        <begin position="8"/>
        <end position="106"/>
    </location>
</feature>
<keyword evidence="3" id="KW-0804">Transcription</keyword>
<gene>
    <name evidence="5" type="ORF">G5B47_00665</name>
</gene>
<dbReference type="SMART" id="SM00871">
    <property type="entry name" value="AraC_E_bind"/>
    <property type="match status" value="1"/>
</dbReference>
<reference evidence="5 6" key="1">
    <citation type="submission" date="2020-02" db="EMBL/GenBank/DDBJ databases">
        <authorList>
            <person name="Gao J."/>
            <person name="Sun J."/>
        </authorList>
    </citation>
    <scope>NUCLEOTIDE SEQUENCE [LARGE SCALE GENOMIC DNA]</scope>
    <source>
        <strain evidence="5 6">7124</strain>
    </source>
</reference>
<dbReference type="EMBL" id="JAAKGU010000001">
    <property type="protein sequence ID" value="NGM80916.1"/>
    <property type="molecule type" value="Genomic_DNA"/>
</dbReference>
<dbReference type="Gene3D" id="3.20.80.10">
    <property type="entry name" value="Regulatory factor, effector binding domain"/>
    <property type="match status" value="1"/>
</dbReference>
<comment type="caution">
    <text evidence="5">The sequence shown here is derived from an EMBL/GenBank/DDBJ whole genome shotgun (WGS) entry which is preliminary data.</text>
</comment>
<dbReference type="PROSITE" id="PS01124">
    <property type="entry name" value="HTH_ARAC_FAMILY_2"/>
    <property type="match status" value="1"/>
</dbReference>
<name>A0A6M1PCN4_9BACL</name>
<dbReference type="PRINTS" id="PR00032">
    <property type="entry name" value="HTHARAC"/>
</dbReference>
<keyword evidence="6" id="KW-1185">Reference proteome</keyword>
<accession>A0A6M1PCN4</accession>
<dbReference type="InterPro" id="IPR020449">
    <property type="entry name" value="Tscrpt_reg_AraC-type_HTH"/>
</dbReference>
<evidence type="ECO:0000259" key="4">
    <source>
        <dbReference type="PROSITE" id="PS01124"/>
    </source>
</evidence>
<dbReference type="GO" id="GO:0043565">
    <property type="term" value="F:sequence-specific DNA binding"/>
    <property type="evidence" value="ECO:0007669"/>
    <property type="project" value="InterPro"/>
</dbReference>
<dbReference type="PANTHER" id="PTHR47504">
    <property type="entry name" value="RIGHT ORIGIN-BINDING PROTEIN"/>
    <property type="match status" value="1"/>
</dbReference>
<dbReference type="InterPro" id="IPR029441">
    <property type="entry name" value="Cass2"/>
</dbReference>
<dbReference type="GO" id="GO:0003700">
    <property type="term" value="F:DNA-binding transcription factor activity"/>
    <property type="evidence" value="ECO:0007669"/>
    <property type="project" value="InterPro"/>
</dbReference>
<evidence type="ECO:0000256" key="3">
    <source>
        <dbReference type="ARBA" id="ARBA00023163"/>
    </source>
</evidence>
<dbReference type="Gene3D" id="1.10.10.60">
    <property type="entry name" value="Homeodomain-like"/>
    <property type="match status" value="2"/>
</dbReference>
<dbReference type="RefSeq" id="WP_165093308.1">
    <property type="nucleotide sequence ID" value="NZ_JAAKGU010000001.1"/>
</dbReference>
<dbReference type="InterPro" id="IPR018060">
    <property type="entry name" value="HTH_AraC"/>
</dbReference>